<dbReference type="AlphaFoldDB" id="A0A8H5J8D4"/>
<accession>A0A8H5J8D4</accession>
<dbReference type="InterPro" id="IPR003347">
    <property type="entry name" value="JmjC_dom"/>
</dbReference>
<dbReference type="PROSITE" id="PS51184">
    <property type="entry name" value="JMJC"/>
    <property type="match status" value="1"/>
</dbReference>
<protein>
    <recommendedName>
        <fullName evidence="1">JmjC domain-containing protein</fullName>
    </recommendedName>
</protein>
<dbReference type="Proteomes" id="UP000522262">
    <property type="component" value="Unassembled WGS sequence"/>
</dbReference>
<evidence type="ECO:0000313" key="2">
    <source>
        <dbReference type="EMBL" id="KAF5549498.1"/>
    </source>
</evidence>
<reference evidence="2 3" key="1">
    <citation type="submission" date="2020-05" db="EMBL/GenBank/DDBJ databases">
        <title>Identification and distribution of gene clusters putatively required for synthesis of sphingolipid metabolism inhibitors in phylogenetically diverse species of the filamentous fungus Fusarium.</title>
        <authorList>
            <person name="Kim H.-S."/>
            <person name="Busman M."/>
            <person name="Brown D.W."/>
            <person name="Divon H."/>
            <person name="Uhlig S."/>
            <person name="Proctor R.H."/>
        </authorList>
    </citation>
    <scope>NUCLEOTIDE SEQUENCE [LARGE SCALE GENOMIC DNA]</scope>
    <source>
        <strain evidence="2 3">NRRL 53147</strain>
    </source>
</reference>
<sequence length="445" mass="50602">MRHVTSGQGYDDHYEYDIWCHWNAKLTGRNIPRKPPPPPTDEQWVQLVLDETRAWLSSLPPRGPGCNSNIWPTWRQYHAHQIAAFLEFGSPPNKDDAVEVYYCASNEDAANLIDSGALLVIENQQPFPWNGPPLNDSFQRLSDPECLRRLQLRDPTSNGPINTRSFDATMRDYHWVTIPTRPRDTVNPNGQVTRQSPFFRKTLLQIQKKLVMGTPRNDDKWNVLTMVQWVPVPYPPFLNTPNSDIIHRIDALEATGAGPTVLSGRNIEFMLLSEGGNHTASHVDDFAPGIFFTCHQGPVGIGWIPLSWQDRLKWEQEPLSFKGQARYLVLHPGQTVYMPPGTIHYVFRKLSDPTLITGGEVLAWAGLRRWLCLLKHQELSETEPEVTSDRAGNWVACLVELVKQRHEAQDWNSIPGGREELELVMKTLEVGSAIAATEKLLTWTR</sequence>
<organism evidence="2 3">
    <name type="scientific">Fusarium mexicanum</name>
    <dbReference type="NCBI Taxonomy" id="751941"/>
    <lineage>
        <taxon>Eukaryota</taxon>
        <taxon>Fungi</taxon>
        <taxon>Dikarya</taxon>
        <taxon>Ascomycota</taxon>
        <taxon>Pezizomycotina</taxon>
        <taxon>Sordariomycetes</taxon>
        <taxon>Hypocreomycetidae</taxon>
        <taxon>Hypocreales</taxon>
        <taxon>Nectriaceae</taxon>
        <taxon>Fusarium</taxon>
        <taxon>Fusarium fujikuroi species complex</taxon>
    </lineage>
</organism>
<feature type="domain" description="JmjC" evidence="1">
    <location>
        <begin position="238"/>
        <end position="378"/>
    </location>
</feature>
<dbReference type="SUPFAM" id="SSF51197">
    <property type="entry name" value="Clavaminate synthase-like"/>
    <property type="match status" value="1"/>
</dbReference>
<proteinExistence type="predicted"/>
<keyword evidence="3" id="KW-1185">Reference proteome</keyword>
<evidence type="ECO:0000313" key="3">
    <source>
        <dbReference type="Proteomes" id="UP000522262"/>
    </source>
</evidence>
<dbReference type="EMBL" id="JAAOAM010000088">
    <property type="protein sequence ID" value="KAF5549498.1"/>
    <property type="molecule type" value="Genomic_DNA"/>
</dbReference>
<gene>
    <name evidence="2" type="ORF">FMEXI_4198</name>
</gene>
<comment type="caution">
    <text evidence="2">The sequence shown here is derived from an EMBL/GenBank/DDBJ whole genome shotgun (WGS) entry which is preliminary data.</text>
</comment>
<name>A0A8H5J8D4_9HYPO</name>
<evidence type="ECO:0000259" key="1">
    <source>
        <dbReference type="PROSITE" id="PS51184"/>
    </source>
</evidence>